<protein>
    <submittedName>
        <fullName evidence="1">Terpene cyclase/mutase family protein</fullName>
    </submittedName>
</protein>
<dbReference type="Gene3D" id="1.50.10.20">
    <property type="match status" value="2"/>
</dbReference>
<dbReference type="CDD" id="cd00688">
    <property type="entry name" value="ISOPREN_C2_like"/>
    <property type="match status" value="1"/>
</dbReference>
<sequence length="298" mass="31096">MPAPPGSGPAETVIHALAAAQHADGSWSYLRSGAQARVEATCWALLACTALTPAGLSRAATSARTVEQAIAFLLAAQNQDGGWPNVPGTPSDITTARALTALHLCAPGDHDARIGPAISRASDWLDAAELTPGLWGWCYGTTGFLEPTAVATIALATQRPPEQLQDTRRRVLELRCADGGWGAHVPGKMGVPQPSLPSVTPYGLLALNCTHLEGPDPELAAAHRTVAQNIADPGTTTPYTMIMSSWALAAADVTTHPDVIAGCRSALGHFIHHETTGGERLWLMAMAAYVLTLLPATT</sequence>
<evidence type="ECO:0000313" key="1">
    <source>
        <dbReference type="EMBL" id="MBT0772990.1"/>
    </source>
</evidence>
<keyword evidence="2" id="KW-1185">Reference proteome</keyword>
<dbReference type="Proteomes" id="UP001197247">
    <property type="component" value="Unassembled WGS sequence"/>
</dbReference>
<comment type="caution">
    <text evidence="1">The sequence shown here is derived from an EMBL/GenBank/DDBJ whole genome shotgun (WGS) entry which is preliminary data.</text>
</comment>
<evidence type="ECO:0000313" key="2">
    <source>
        <dbReference type="Proteomes" id="UP001197247"/>
    </source>
</evidence>
<dbReference type="EMBL" id="JAHBAY010000014">
    <property type="protein sequence ID" value="MBT0772990.1"/>
    <property type="molecule type" value="Genomic_DNA"/>
</dbReference>
<proteinExistence type="predicted"/>
<reference evidence="1 2" key="1">
    <citation type="submission" date="2021-05" db="EMBL/GenBank/DDBJ databases">
        <title>Kineosporia and Streptomyces sp. nov. two new marine actinobacteria isolated from Coral.</title>
        <authorList>
            <person name="Buangrab K."/>
            <person name="Sutthacheep M."/>
            <person name="Yeemin T."/>
            <person name="Harunari E."/>
            <person name="Igarashi Y."/>
            <person name="Kanchanasin P."/>
            <person name="Tanasupawat S."/>
            <person name="Phongsopitanun W."/>
        </authorList>
    </citation>
    <scope>NUCLEOTIDE SEQUENCE [LARGE SCALE GENOMIC DNA]</scope>
    <source>
        <strain evidence="1 2">J2-2</strain>
    </source>
</reference>
<dbReference type="SUPFAM" id="SSF81853">
    <property type="entry name" value="Family 10 polysaccharide lyase"/>
    <property type="match status" value="1"/>
</dbReference>
<dbReference type="RefSeq" id="WP_214159526.1">
    <property type="nucleotide sequence ID" value="NZ_JAHBAY010000014.1"/>
</dbReference>
<name>A0ABS5TPR0_9ACTN</name>
<organism evidence="1 2">
    <name type="scientific">Kineosporia corallincola</name>
    <dbReference type="NCBI Taxonomy" id="2835133"/>
    <lineage>
        <taxon>Bacteria</taxon>
        <taxon>Bacillati</taxon>
        <taxon>Actinomycetota</taxon>
        <taxon>Actinomycetes</taxon>
        <taxon>Kineosporiales</taxon>
        <taxon>Kineosporiaceae</taxon>
        <taxon>Kineosporia</taxon>
    </lineage>
</organism>
<gene>
    <name evidence="1" type="ORF">KIH74_28865</name>
</gene>
<accession>A0ABS5TPR0</accession>